<dbReference type="GO" id="GO:0043709">
    <property type="term" value="P:cell adhesion involved in single-species biofilm formation"/>
    <property type="evidence" value="ECO:0007669"/>
    <property type="project" value="TreeGrafter"/>
</dbReference>
<dbReference type="InterPro" id="IPR000160">
    <property type="entry name" value="GGDEF_dom"/>
</dbReference>
<keyword evidence="6" id="KW-1185">Reference proteome</keyword>
<keyword evidence="3" id="KW-0472">Membrane</keyword>
<dbReference type="PROSITE" id="PS50887">
    <property type="entry name" value="GGDEF"/>
    <property type="match status" value="1"/>
</dbReference>
<dbReference type="GO" id="GO:1902201">
    <property type="term" value="P:negative regulation of bacterial-type flagellum-dependent cell motility"/>
    <property type="evidence" value="ECO:0007669"/>
    <property type="project" value="TreeGrafter"/>
</dbReference>
<dbReference type="SUPFAM" id="SSF55073">
    <property type="entry name" value="Nucleotide cyclase"/>
    <property type="match status" value="1"/>
</dbReference>
<comment type="catalytic activity">
    <reaction evidence="2">
        <text>2 GTP = 3',3'-c-di-GMP + 2 diphosphate</text>
        <dbReference type="Rhea" id="RHEA:24898"/>
        <dbReference type="ChEBI" id="CHEBI:33019"/>
        <dbReference type="ChEBI" id="CHEBI:37565"/>
        <dbReference type="ChEBI" id="CHEBI:58805"/>
        <dbReference type="EC" id="2.7.7.65"/>
    </reaction>
</comment>
<proteinExistence type="predicted"/>
<feature type="transmembrane region" description="Helical" evidence="3">
    <location>
        <begin position="7"/>
        <end position="29"/>
    </location>
</feature>
<organism evidence="5 6">
    <name type="scientific">Desulfurella amilsii</name>
    <dbReference type="NCBI Taxonomy" id="1562698"/>
    <lineage>
        <taxon>Bacteria</taxon>
        <taxon>Pseudomonadati</taxon>
        <taxon>Campylobacterota</taxon>
        <taxon>Desulfurellia</taxon>
        <taxon>Desulfurellales</taxon>
        <taxon>Desulfurellaceae</taxon>
        <taxon>Desulfurella</taxon>
    </lineage>
</organism>
<dbReference type="PANTHER" id="PTHR45138:SF9">
    <property type="entry name" value="DIGUANYLATE CYCLASE DGCM-RELATED"/>
    <property type="match status" value="1"/>
</dbReference>
<comment type="caution">
    <text evidence="5">The sequence shown here is derived from an EMBL/GenBank/DDBJ whole genome shotgun (WGS) entry which is preliminary data.</text>
</comment>
<evidence type="ECO:0000313" key="5">
    <source>
        <dbReference type="EMBL" id="OSS42952.1"/>
    </source>
</evidence>
<dbReference type="InterPro" id="IPR050469">
    <property type="entry name" value="Diguanylate_Cyclase"/>
</dbReference>
<dbReference type="CDD" id="cd01949">
    <property type="entry name" value="GGDEF"/>
    <property type="match status" value="1"/>
</dbReference>
<keyword evidence="3" id="KW-0812">Transmembrane</keyword>
<dbReference type="Pfam" id="PF00990">
    <property type="entry name" value="GGDEF"/>
    <property type="match status" value="1"/>
</dbReference>
<evidence type="ECO:0000256" key="1">
    <source>
        <dbReference type="ARBA" id="ARBA00012528"/>
    </source>
</evidence>
<keyword evidence="3" id="KW-1133">Transmembrane helix</keyword>
<dbReference type="OrthoDB" id="9759607at2"/>
<accession>A0A1X4XZI2</accession>
<dbReference type="Proteomes" id="UP000194141">
    <property type="component" value="Unassembled WGS sequence"/>
</dbReference>
<dbReference type="GO" id="GO:0005886">
    <property type="term" value="C:plasma membrane"/>
    <property type="evidence" value="ECO:0007669"/>
    <property type="project" value="TreeGrafter"/>
</dbReference>
<dbReference type="PANTHER" id="PTHR45138">
    <property type="entry name" value="REGULATORY COMPONENTS OF SENSORY TRANSDUCTION SYSTEM"/>
    <property type="match status" value="1"/>
</dbReference>
<dbReference type="FunFam" id="3.30.70.270:FF:000001">
    <property type="entry name" value="Diguanylate cyclase domain protein"/>
    <property type="match status" value="1"/>
</dbReference>
<protein>
    <recommendedName>
        <fullName evidence="1">diguanylate cyclase</fullName>
        <ecNumber evidence="1">2.7.7.65</ecNumber>
    </recommendedName>
</protein>
<evidence type="ECO:0000259" key="4">
    <source>
        <dbReference type="PROSITE" id="PS50887"/>
    </source>
</evidence>
<dbReference type="STRING" id="1562698.DESAMIL20_60"/>
<dbReference type="AlphaFoldDB" id="A0A1X4XZI2"/>
<dbReference type="SMART" id="SM00267">
    <property type="entry name" value="GGDEF"/>
    <property type="match status" value="1"/>
</dbReference>
<dbReference type="RefSeq" id="WP_086032883.1">
    <property type="nucleotide sequence ID" value="NZ_MDSU01000001.1"/>
</dbReference>
<feature type="transmembrane region" description="Helical" evidence="3">
    <location>
        <begin position="41"/>
        <end position="65"/>
    </location>
</feature>
<reference evidence="5 6" key="1">
    <citation type="journal article" date="2017" name="Front. Microbiol.">
        <title>Genome Sequence of Desulfurella amilsii Strain TR1 and Comparative Genomics of Desulfurellaceae Family.</title>
        <authorList>
            <person name="Florentino A.P."/>
            <person name="Stams A.J."/>
            <person name="Sanchez-Andrea I."/>
        </authorList>
    </citation>
    <scope>NUCLEOTIDE SEQUENCE [LARGE SCALE GENOMIC DNA]</scope>
    <source>
        <strain evidence="5 6">TR1</strain>
    </source>
</reference>
<dbReference type="EC" id="2.7.7.65" evidence="1"/>
<dbReference type="EMBL" id="MDSU01000001">
    <property type="protein sequence ID" value="OSS42952.1"/>
    <property type="molecule type" value="Genomic_DNA"/>
</dbReference>
<gene>
    <name evidence="5" type="ORF">DESAMIL20_60</name>
</gene>
<dbReference type="InterPro" id="IPR043128">
    <property type="entry name" value="Rev_trsase/Diguanyl_cyclase"/>
</dbReference>
<feature type="domain" description="GGDEF" evidence="4">
    <location>
        <begin position="316"/>
        <end position="447"/>
    </location>
</feature>
<evidence type="ECO:0000313" key="6">
    <source>
        <dbReference type="Proteomes" id="UP000194141"/>
    </source>
</evidence>
<sequence>MRLKDNVILQSALLMLGFGVLIGVLFPFFSDVVLALPKTKVYTTAFFVVCIIAGIIVGFIGFLIIKITIIKRLGNLKDKINTISTNIQNYIEGKIKYVETCTDCFVESNKDVYELGIKYNLFISIIRQFFWQYQKSDEFYLNLSESLEIKELNNTFAKFITDNFNCLGIEIFNLDKTGNVGIVYSYLARQDLSENKKESIKNILEKGQLVRFQNPSIEVSIAVVSIKPKEVIFIPIETKKSESYLVVFYFDIYLKPDDINFFKRLMYQYSLALERSLAYEHMQGIAAIDELTGIYNRRFGMLRLSEDYSRAKRFSSPFYVMMFDIDHFKDINDAFGHQTGDYILEQVAKIIKSLLRIEDVLLRYGGDEFVAGLICKFENVLEKAQSIRNAIEKQIFLFSDLEIKVTISVGISKSQPSDEVKLESLIKESDEALYNAKGAGRNRVCAK</sequence>
<dbReference type="NCBIfam" id="TIGR00254">
    <property type="entry name" value="GGDEF"/>
    <property type="match status" value="1"/>
</dbReference>
<evidence type="ECO:0000256" key="3">
    <source>
        <dbReference type="SAM" id="Phobius"/>
    </source>
</evidence>
<dbReference type="SUPFAM" id="SSF55781">
    <property type="entry name" value="GAF domain-like"/>
    <property type="match status" value="1"/>
</dbReference>
<dbReference type="InterPro" id="IPR029787">
    <property type="entry name" value="Nucleotide_cyclase"/>
</dbReference>
<dbReference type="Gene3D" id="3.30.70.270">
    <property type="match status" value="1"/>
</dbReference>
<name>A0A1X4XZI2_9BACT</name>
<evidence type="ECO:0000256" key="2">
    <source>
        <dbReference type="ARBA" id="ARBA00034247"/>
    </source>
</evidence>
<dbReference type="GO" id="GO:0052621">
    <property type="term" value="F:diguanylate cyclase activity"/>
    <property type="evidence" value="ECO:0007669"/>
    <property type="project" value="UniProtKB-EC"/>
</dbReference>